<name>A0A8J7RMV4_9BACT</name>
<keyword evidence="3" id="KW-0804">Transcription</keyword>
<evidence type="ECO:0000259" key="4">
    <source>
        <dbReference type="PROSITE" id="PS50932"/>
    </source>
</evidence>
<comment type="caution">
    <text evidence="5">The sequence shown here is derived from an EMBL/GenBank/DDBJ whole genome shotgun (WGS) entry which is preliminary data.</text>
</comment>
<evidence type="ECO:0000256" key="3">
    <source>
        <dbReference type="ARBA" id="ARBA00023163"/>
    </source>
</evidence>
<keyword evidence="2 5" id="KW-0238">DNA-binding</keyword>
<gene>
    <name evidence="5" type="ORF">NATSA_14530</name>
</gene>
<feature type="domain" description="HTH lacI-type" evidence="4">
    <location>
        <begin position="5"/>
        <end position="59"/>
    </location>
</feature>
<keyword evidence="1" id="KW-0805">Transcription regulation</keyword>
<dbReference type="Pfam" id="PF00356">
    <property type="entry name" value="LacI"/>
    <property type="match status" value="1"/>
</dbReference>
<keyword evidence="6" id="KW-1185">Reference proteome</keyword>
<dbReference type="SMART" id="SM00354">
    <property type="entry name" value="HTH_LACI"/>
    <property type="match status" value="1"/>
</dbReference>
<dbReference type="Gene3D" id="3.40.50.2300">
    <property type="match status" value="2"/>
</dbReference>
<dbReference type="Pfam" id="PF00532">
    <property type="entry name" value="Peripla_BP_1"/>
    <property type="match status" value="1"/>
</dbReference>
<evidence type="ECO:0000313" key="5">
    <source>
        <dbReference type="EMBL" id="MBP3193890.1"/>
    </source>
</evidence>
<dbReference type="SUPFAM" id="SSF47413">
    <property type="entry name" value="lambda repressor-like DNA-binding domains"/>
    <property type="match status" value="1"/>
</dbReference>
<protein>
    <submittedName>
        <fullName evidence="5">LacI family DNA-binding transcriptional regulator</fullName>
    </submittedName>
</protein>
<dbReference type="PANTHER" id="PTHR30146">
    <property type="entry name" value="LACI-RELATED TRANSCRIPTIONAL REPRESSOR"/>
    <property type="match status" value="1"/>
</dbReference>
<dbReference type="GO" id="GO:0000976">
    <property type="term" value="F:transcription cis-regulatory region binding"/>
    <property type="evidence" value="ECO:0007669"/>
    <property type="project" value="TreeGrafter"/>
</dbReference>
<proteinExistence type="predicted"/>
<reference evidence="5" key="1">
    <citation type="submission" date="2021-02" db="EMBL/GenBank/DDBJ databases">
        <title>Natronogracilivirga saccharolytica gen. nov. sp. nov. a new anaerobic, haloalkiliphilic carbohydrate-fermenting bacterium from soda lake and proposing of Cyclonatronumiaceae fam. nov. in the phylum Balneolaeota.</title>
        <authorList>
            <person name="Zhilina T.N."/>
            <person name="Sorokin D.Y."/>
            <person name="Zavarzina D.G."/>
            <person name="Toshchakov S.V."/>
            <person name="Kublanov I.V."/>
        </authorList>
    </citation>
    <scope>NUCLEOTIDE SEQUENCE</scope>
    <source>
        <strain evidence="5">Z-1702</strain>
    </source>
</reference>
<dbReference type="RefSeq" id="WP_210513350.1">
    <property type="nucleotide sequence ID" value="NZ_JAFIDN010000016.1"/>
</dbReference>
<evidence type="ECO:0000313" key="6">
    <source>
        <dbReference type="Proteomes" id="UP000673975"/>
    </source>
</evidence>
<dbReference type="GO" id="GO:0003700">
    <property type="term" value="F:DNA-binding transcription factor activity"/>
    <property type="evidence" value="ECO:0007669"/>
    <property type="project" value="TreeGrafter"/>
</dbReference>
<organism evidence="5 6">
    <name type="scientific">Natronogracilivirga saccharolytica</name>
    <dbReference type="NCBI Taxonomy" id="2812953"/>
    <lineage>
        <taxon>Bacteria</taxon>
        <taxon>Pseudomonadati</taxon>
        <taxon>Balneolota</taxon>
        <taxon>Balneolia</taxon>
        <taxon>Balneolales</taxon>
        <taxon>Cyclonatronaceae</taxon>
        <taxon>Natronogracilivirga</taxon>
    </lineage>
</organism>
<dbReference type="PROSITE" id="PS50932">
    <property type="entry name" value="HTH_LACI_2"/>
    <property type="match status" value="1"/>
</dbReference>
<dbReference type="Proteomes" id="UP000673975">
    <property type="component" value="Unassembled WGS sequence"/>
</dbReference>
<accession>A0A8J7RMV4</accession>
<dbReference type="InterPro" id="IPR001761">
    <property type="entry name" value="Peripla_BP/Lac1_sug-bd_dom"/>
</dbReference>
<dbReference type="CDD" id="cd06267">
    <property type="entry name" value="PBP1_LacI_sugar_binding-like"/>
    <property type="match status" value="1"/>
</dbReference>
<dbReference type="EMBL" id="JAFIDN010000016">
    <property type="protein sequence ID" value="MBP3193890.1"/>
    <property type="molecule type" value="Genomic_DNA"/>
</dbReference>
<dbReference type="Gene3D" id="1.10.260.40">
    <property type="entry name" value="lambda repressor-like DNA-binding domains"/>
    <property type="match status" value="1"/>
</dbReference>
<dbReference type="InterPro" id="IPR010982">
    <property type="entry name" value="Lambda_DNA-bd_dom_sf"/>
</dbReference>
<dbReference type="SUPFAM" id="SSF53822">
    <property type="entry name" value="Periplasmic binding protein-like I"/>
    <property type="match status" value="1"/>
</dbReference>
<dbReference type="InterPro" id="IPR000843">
    <property type="entry name" value="HTH_LacI"/>
</dbReference>
<dbReference type="CDD" id="cd01392">
    <property type="entry name" value="HTH_LacI"/>
    <property type="match status" value="1"/>
</dbReference>
<evidence type="ECO:0000256" key="1">
    <source>
        <dbReference type="ARBA" id="ARBA00023015"/>
    </source>
</evidence>
<dbReference type="PANTHER" id="PTHR30146:SF109">
    <property type="entry name" value="HTH-TYPE TRANSCRIPTIONAL REGULATOR GALS"/>
    <property type="match status" value="1"/>
</dbReference>
<dbReference type="InterPro" id="IPR028082">
    <property type="entry name" value="Peripla_BP_I"/>
</dbReference>
<sequence length="346" mass="38835">MKKKTTLNDIAKTLKLTKVSISKALRDHPDISEQTRIKVKQLAQEMGYRPNLIARSLTSSKSKTIGVVVPKIAHNFFAHVVGGIQKIADKYDYEILLTVSDENEELEKQHIESLVAMQVDGLLVSVSMETKNTEIYQWIREMQIPLVFFDRYIPDLGFNSVIINDKEAARNGVEEMIMRGSKKIAHLAGYEHISIGKERRLGYKDALEKQGIEYDPSLVVEGGFGENSGYHGFKELASRGVEFDSIFAVTFPVGLGSYIAMREVDANMIDNIAMLAFGDSGVRGILPYPRYYVDQPGMDIGKKATELLLKEINGVVEPENKLVYMDTQFVETGKNFPVSEKNLLMT</sequence>
<evidence type="ECO:0000256" key="2">
    <source>
        <dbReference type="ARBA" id="ARBA00023125"/>
    </source>
</evidence>
<dbReference type="AlphaFoldDB" id="A0A8J7RMV4"/>